<evidence type="ECO:0000256" key="15">
    <source>
        <dbReference type="ARBA" id="ARBA00066458"/>
    </source>
</evidence>
<reference evidence="20 21" key="1">
    <citation type="journal article" date="2016" name="Mol. Biol. Evol.">
        <title>Comparative Genomics of Early-Diverging Mushroom-Forming Fungi Provides Insights into the Origins of Lignocellulose Decay Capabilities.</title>
        <authorList>
            <person name="Nagy L.G."/>
            <person name="Riley R."/>
            <person name="Tritt A."/>
            <person name="Adam C."/>
            <person name="Daum C."/>
            <person name="Floudas D."/>
            <person name="Sun H."/>
            <person name="Yadav J.S."/>
            <person name="Pangilinan J."/>
            <person name="Larsson K.H."/>
            <person name="Matsuura K."/>
            <person name="Barry K."/>
            <person name="Labutti K."/>
            <person name="Kuo R."/>
            <person name="Ohm R.A."/>
            <person name="Bhattacharya S.S."/>
            <person name="Shirouzu T."/>
            <person name="Yoshinaga Y."/>
            <person name="Martin F.M."/>
            <person name="Grigoriev I.V."/>
            <person name="Hibbett D.S."/>
        </authorList>
    </citation>
    <scope>NUCLEOTIDE SEQUENCE [LARGE SCALE GENOMIC DNA]</scope>
    <source>
        <strain evidence="20 21">HHB10207 ss-3</strain>
    </source>
</reference>
<dbReference type="Pfam" id="PF00173">
    <property type="entry name" value="Cyt-b5"/>
    <property type="match status" value="1"/>
</dbReference>
<keyword evidence="5" id="KW-0349">Heme</keyword>
<dbReference type="GO" id="GO:0006089">
    <property type="term" value="P:lactate metabolic process"/>
    <property type="evidence" value="ECO:0007669"/>
    <property type="project" value="TreeGrafter"/>
</dbReference>
<keyword evidence="7" id="KW-0288">FMN</keyword>
<keyword evidence="9" id="KW-0560">Oxidoreductase</keyword>
<feature type="domain" description="FMN hydroxy acid dehydrogenase" evidence="19">
    <location>
        <begin position="136"/>
        <end position="511"/>
    </location>
</feature>
<keyword evidence="21" id="KW-1185">Reference proteome</keyword>
<dbReference type="InterPro" id="IPR008259">
    <property type="entry name" value="FMN_hydac_DH_AS"/>
</dbReference>
<organism evidence="20 21">
    <name type="scientific">Sistotremastrum suecicum HHB10207 ss-3</name>
    <dbReference type="NCBI Taxonomy" id="1314776"/>
    <lineage>
        <taxon>Eukaryota</taxon>
        <taxon>Fungi</taxon>
        <taxon>Dikarya</taxon>
        <taxon>Basidiomycota</taxon>
        <taxon>Agaricomycotina</taxon>
        <taxon>Agaricomycetes</taxon>
        <taxon>Sistotremastrales</taxon>
        <taxon>Sistotremastraceae</taxon>
        <taxon>Sistotremastrum</taxon>
    </lineage>
</organism>
<evidence type="ECO:0000256" key="7">
    <source>
        <dbReference type="ARBA" id="ARBA00022643"/>
    </source>
</evidence>
<dbReference type="PROSITE" id="PS00191">
    <property type="entry name" value="CYTOCHROME_B5_1"/>
    <property type="match status" value="1"/>
</dbReference>
<dbReference type="InterPro" id="IPR013785">
    <property type="entry name" value="Aldolase_TIM"/>
</dbReference>
<dbReference type="GO" id="GO:0020037">
    <property type="term" value="F:heme binding"/>
    <property type="evidence" value="ECO:0007669"/>
    <property type="project" value="InterPro"/>
</dbReference>
<feature type="chain" id="PRO_5007872206" description="L-lactate dehydrogenase (cytochrome)" evidence="17">
    <location>
        <begin position="26"/>
        <end position="515"/>
    </location>
</feature>
<protein>
    <recommendedName>
        <fullName evidence="16">L-lactate dehydrogenase (cytochrome)</fullName>
        <ecNumber evidence="15">1.1.2.3</ecNumber>
    </recommendedName>
</protein>
<evidence type="ECO:0000256" key="14">
    <source>
        <dbReference type="ARBA" id="ARBA00061589"/>
    </source>
</evidence>
<evidence type="ECO:0000256" key="16">
    <source>
        <dbReference type="ARBA" id="ARBA00068515"/>
    </source>
</evidence>
<evidence type="ECO:0000256" key="3">
    <source>
        <dbReference type="ARBA" id="ARBA00004569"/>
    </source>
</evidence>
<feature type="signal peptide" evidence="17">
    <location>
        <begin position="1"/>
        <end position="25"/>
    </location>
</feature>
<name>A0A166DIW9_9AGAM</name>
<keyword evidence="11" id="KW-0496">Mitochondrion</keyword>
<keyword evidence="17" id="KW-0732">Signal</keyword>
<dbReference type="STRING" id="1314776.A0A166DIW9"/>
<dbReference type="OrthoDB" id="1925334at2759"/>
<evidence type="ECO:0000256" key="2">
    <source>
        <dbReference type="ARBA" id="ARBA00001970"/>
    </source>
</evidence>
<evidence type="ECO:0000259" key="18">
    <source>
        <dbReference type="PROSITE" id="PS50255"/>
    </source>
</evidence>
<dbReference type="Gene3D" id="3.20.20.70">
    <property type="entry name" value="Aldolase class I"/>
    <property type="match status" value="1"/>
</dbReference>
<dbReference type="FunFam" id="3.20.20.70:FF:000062">
    <property type="entry name" value="Cytochrome b2, mitochondrial, putative"/>
    <property type="match status" value="1"/>
</dbReference>
<evidence type="ECO:0000259" key="19">
    <source>
        <dbReference type="PROSITE" id="PS51349"/>
    </source>
</evidence>
<dbReference type="SUPFAM" id="SSF55856">
    <property type="entry name" value="Cytochrome b5-like heme/steroid binding domain"/>
    <property type="match status" value="1"/>
</dbReference>
<dbReference type="PRINTS" id="PR00363">
    <property type="entry name" value="CYTOCHROMEB5"/>
</dbReference>
<comment type="cofactor">
    <cofactor evidence="2">
        <name>heme b</name>
        <dbReference type="ChEBI" id="CHEBI:60344"/>
    </cofactor>
</comment>
<dbReference type="InterPro" id="IPR036400">
    <property type="entry name" value="Cyt_B5-like_heme/steroid_sf"/>
</dbReference>
<dbReference type="PROSITE" id="PS51349">
    <property type="entry name" value="FMN_HYDROXY_ACID_DH_2"/>
    <property type="match status" value="1"/>
</dbReference>
<dbReference type="EMBL" id="KV428061">
    <property type="protein sequence ID" value="KZT38572.1"/>
    <property type="molecule type" value="Genomic_DNA"/>
</dbReference>
<dbReference type="SUPFAM" id="SSF51395">
    <property type="entry name" value="FMN-linked oxidoreductases"/>
    <property type="match status" value="1"/>
</dbReference>
<evidence type="ECO:0000313" key="20">
    <source>
        <dbReference type="EMBL" id="KZT38572.1"/>
    </source>
</evidence>
<proteinExistence type="inferred from homology"/>
<dbReference type="EC" id="1.1.2.3" evidence="15"/>
<evidence type="ECO:0000256" key="12">
    <source>
        <dbReference type="ARBA" id="ARBA00052399"/>
    </source>
</evidence>
<dbReference type="InterPro" id="IPR018506">
    <property type="entry name" value="Cyt_B5_heme-BS"/>
</dbReference>
<dbReference type="PROSITE" id="PS50255">
    <property type="entry name" value="CYTOCHROME_B5_2"/>
    <property type="match status" value="1"/>
</dbReference>
<dbReference type="PANTHER" id="PTHR10578:SF101">
    <property type="entry name" value="L-LACTATE DEHYDROGENASE (CYTOCHROME B2)"/>
    <property type="match status" value="1"/>
</dbReference>
<evidence type="ECO:0000256" key="6">
    <source>
        <dbReference type="ARBA" id="ARBA00022630"/>
    </source>
</evidence>
<dbReference type="GO" id="GO:0005758">
    <property type="term" value="C:mitochondrial intermembrane space"/>
    <property type="evidence" value="ECO:0007669"/>
    <property type="project" value="UniProtKB-SubCell"/>
</dbReference>
<keyword evidence="6" id="KW-0285">Flavoprotein</keyword>
<comment type="similarity">
    <text evidence="14">In the N-terminal section; belongs to the cytochrome b5 family.</text>
</comment>
<evidence type="ECO:0000256" key="1">
    <source>
        <dbReference type="ARBA" id="ARBA00001917"/>
    </source>
</evidence>
<comment type="subunit">
    <text evidence="4">Homotetramer.</text>
</comment>
<dbReference type="GO" id="GO:0004460">
    <property type="term" value="F:L-lactate dehydrogenase (cytochrome) activity"/>
    <property type="evidence" value="ECO:0007669"/>
    <property type="project" value="UniProtKB-EC"/>
</dbReference>
<evidence type="ECO:0000256" key="11">
    <source>
        <dbReference type="ARBA" id="ARBA00023128"/>
    </source>
</evidence>
<sequence length="515" mass="57588">MISAEGPSIPFRVFLFHFLWIYTLKVHQWSMIKTVTRKDVSDHRTASSCWIIIQNRVYDVTSFVPHHPGGRKLILNYAGRDATKAFEEVHSSLVLQETLQADALVGELAVEEISRAGTAEQSIEDLRIETEGRRKPPLNQMLNLRDIERVAENVVSRKTFAFWSGGSEDEITLQQNSKAFSRFFFVPRVLRRIQHCDPSTIILGYHSSLPVYASATSLGKLAHPKAETNITRACGRLGIIQMSSTHASSSPSELISSRIDSSQPLWFQLYKKADNQVAATLIRHAENLGVKALCLTVDAASHGNRERDLRAQFISEDDEVRKEVEEMEESSAKEDMIDDEDVNHDGTSGALLKGDDADMTWEETIPWLRSVTKMPIILKGIQCVEDAVLAAESGVDGIIISNHGGRQMEYSLPSIEVLNLLRKQRPDVFQRLEVYVDGGFRRGTDVLKALCLGARAVGLGRPFLYANAAYGENGIVKTIRILERELITDMRLLGASCISDLRPEMVERVDVLAQL</sequence>
<evidence type="ECO:0000256" key="5">
    <source>
        <dbReference type="ARBA" id="ARBA00022617"/>
    </source>
</evidence>
<dbReference type="Pfam" id="PF01070">
    <property type="entry name" value="FMN_dh"/>
    <property type="match status" value="1"/>
</dbReference>
<keyword evidence="8" id="KW-0479">Metal-binding</keyword>
<feature type="domain" description="Cytochrome b5 heme-binding" evidence="18">
    <location>
        <begin position="32"/>
        <end position="109"/>
    </location>
</feature>
<dbReference type="GO" id="GO:0046872">
    <property type="term" value="F:metal ion binding"/>
    <property type="evidence" value="ECO:0007669"/>
    <property type="project" value="UniProtKB-KW"/>
</dbReference>
<evidence type="ECO:0000256" key="9">
    <source>
        <dbReference type="ARBA" id="ARBA00023002"/>
    </source>
</evidence>
<comment type="catalytic activity">
    <reaction evidence="12">
        <text>(S)-lactate + 2 Fe(III)-[cytochrome c] = 2 Fe(II)-[cytochrome c] + pyruvate + 2 H(+)</text>
        <dbReference type="Rhea" id="RHEA:19909"/>
        <dbReference type="Rhea" id="RHEA-COMP:10350"/>
        <dbReference type="Rhea" id="RHEA-COMP:14399"/>
        <dbReference type="ChEBI" id="CHEBI:15361"/>
        <dbReference type="ChEBI" id="CHEBI:15378"/>
        <dbReference type="ChEBI" id="CHEBI:16651"/>
        <dbReference type="ChEBI" id="CHEBI:29033"/>
        <dbReference type="ChEBI" id="CHEBI:29034"/>
        <dbReference type="EC" id="1.1.2.3"/>
    </reaction>
    <physiologicalReaction direction="left-to-right" evidence="12">
        <dbReference type="Rhea" id="RHEA:19910"/>
    </physiologicalReaction>
</comment>
<dbReference type="SMART" id="SM01117">
    <property type="entry name" value="Cyt-b5"/>
    <property type="match status" value="1"/>
</dbReference>
<dbReference type="PANTHER" id="PTHR10578">
    <property type="entry name" value="S -2-HYDROXY-ACID OXIDASE-RELATED"/>
    <property type="match status" value="1"/>
</dbReference>
<comment type="similarity">
    <text evidence="13">In the C-terminal section; belongs to the FMN-dependent alpha-hydroxy acid dehydrogenase family.</text>
</comment>
<evidence type="ECO:0000256" key="10">
    <source>
        <dbReference type="ARBA" id="ARBA00023004"/>
    </source>
</evidence>
<gene>
    <name evidence="20" type="ORF">SISSUDRAFT_1021355</name>
</gene>
<dbReference type="PROSITE" id="PS00557">
    <property type="entry name" value="FMN_HYDROXY_ACID_DH_1"/>
    <property type="match status" value="1"/>
</dbReference>
<evidence type="ECO:0000256" key="13">
    <source>
        <dbReference type="ARBA" id="ARBA00061137"/>
    </source>
</evidence>
<evidence type="ECO:0000256" key="17">
    <source>
        <dbReference type="SAM" id="SignalP"/>
    </source>
</evidence>
<dbReference type="InterPro" id="IPR001199">
    <property type="entry name" value="Cyt_B5-like_heme/steroid-bd"/>
</dbReference>
<dbReference type="InterPro" id="IPR037396">
    <property type="entry name" value="FMN_HAD"/>
</dbReference>
<evidence type="ECO:0000256" key="8">
    <source>
        <dbReference type="ARBA" id="ARBA00022723"/>
    </source>
</evidence>
<dbReference type="Gene3D" id="3.10.120.10">
    <property type="entry name" value="Cytochrome b5-like heme/steroid binding domain"/>
    <property type="match status" value="1"/>
</dbReference>
<evidence type="ECO:0000313" key="21">
    <source>
        <dbReference type="Proteomes" id="UP000076798"/>
    </source>
</evidence>
<dbReference type="InterPro" id="IPR000262">
    <property type="entry name" value="FMN-dep_DH"/>
</dbReference>
<comment type="cofactor">
    <cofactor evidence="1">
        <name>FMN</name>
        <dbReference type="ChEBI" id="CHEBI:58210"/>
    </cofactor>
</comment>
<dbReference type="Proteomes" id="UP000076798">
    <property type="component" value="Unassembled WGS sequence"/>
</dbReference>
<dbReference type="AlphaFoldDB" id="A0A166DIW9"/>
<evidence type="ECO:0000256" key="4">
    <source>
        <dbReference type="ARBA" id="ARBA00011881"/>
    </source>
</evidence>
<keyword evidence="10" id="KW-0408">Iron</keyword>
<comment type="subcellular location">
    <subcellularLocation>
        <location evidence="3">Mitochondrion intermembrane space</location>
    </subcellularLocation>
</comment>
<accession>A0A166DIW9</accession>